<evidence type="ECO:0000313" key="3">
    <source>
        <dbReference type="Proteomes" id="UP000182486"/>
    </source>
</evidence>
<dbReference type="EMBL" id="MEIA01000439">
    <property type="protein sequence ID" value="OJF11050.1"/>
    <property type="molecule type" value="Genomic_DNA"/>
</dbReference>
<feature type="region of interest" description="Disordered" evidence="1">
    <location>
        <begin position="1"/>
        <end position="24"/>
    </location>
</feature>
<gene>
    <name evidence="2" type="ORF">BG844_28280</name>
</gene>
<evidence type="ECO:0000256" key="1">
    <source>
        <dbReference type="SAM" id="MobiDB-lite"/>
    </source>
</evidence>
<organism evidence="2 3">
    <name type="scientific">Couchioplanes caeruleus subsp. caeruleus</name>
    <dbReference type="NCBI Taxonomy" id="56427"/>
    <lineage>
        <taxon>Bacteria</taxon>
        <taxon>Bacillati</taxon>
        <taxon>Actinomycetota</taxon>
        <taxon>Actinomycetes</taxon>
        <taxon>Micromonosporales</taxon>
        <taxon>Micromonosporaceae</taxon>
        <taxon>Couchioplanes</taxon>
    </lineage>
</organism>
<protein>
    <submittedName>
        <fullName evidence="2">Uncharacterized protein</fullName>
    </submittedName>
</protein>
<dbReference type="Proteomes" id="UP000182486">
    <property type="component" value="Unassembled WGS sequence"/>
</dbReference>
<evidence type="ECO:0000313" key="2">
    <source>
        <dbReference type="EMBL" id="OJF11050.1"/>
    </source>
</evidence>
<comment type="caution">
    <text evidence="2">The sequence shown here is derived from an EMBL/GenBank/DDBJ whole genome shotgun (WGS) entry which is preliminary data.</text>
</comment>
<keyword evidence="3" id="KW-1185">Reference proteome</keyword>
<name>A0A1K0G180_9ACTN</name>
<dbReference type="AlphaFoldDB" id="A0A1K0G180"/>
<proteinExistence type="predicted"/>
<sequence>MELQSEPVRFTSSPPISSVIHGSRATESGPMIRIALRVVTSMAIARMRQASSSSAPVSSRTVR</sequence>
<accession>A0A1K0G180</accession>
<reference evidence="2 3" key="1">
    <citation type="submission" date="2016-09" db="EMBL/GenBank/DDBJ databases">
        <title>Couchioplanes caeruleus draft genome sequence.</title>
        <authorList>
            <person name="Sheehan J."/>
            <person name="Caffrey P."/>
        </authorList>
    </citation>
    <scope>NUCLEOTIDE SEQUENCE [LARGE SCALE GENOMIC DNA]</scope>
    <source>
        <strain evidence="2 3">DSM 43634</strain>
    </source>
</reference>